<reference evidence="5 6" key="1">
    <citation type="submission" date="2018-06" db="EMBL/GenBank/DDBJ databases">
        <title>Genomic Encyclopedia of Type Strains, Phase III (KMG-III): the genomes of soil and plant-associated and newly described type strains.</title>
        <authorList>
            <person name="Whitman W."/>
        </authorList>
    </citation>
    <scope>NUCLEOTIDE SEQUENCE [LARGE SCALE GENOMIC DNA]</scope>
    <source>
        <strain evidence="5 6">CGMCC 4.7090</strain>
    </source>
</reference>
<dbReference type="SUPFAM" id="SSF53822">
    <property type="entry name" value="Periplasmic binding protein-like I"/>
    <property type="match status" value="1"/>
</dbReference>
<evidence type="ECO:0000259" key="4">
    <source>
        <dbReference type="Pfam" id="PF13377"/>
    </source>
</evidence>
<evidence type="ECO:0000256" key="3">
    <source>
        <dbReference type="ARBA" id="ARBA00023163"/>
    </source>
</evidence>
<evidence type="ECO:0000313" key="6">
    <source>
        <dbReference type="Proteomes" id="UP000249341"/>
    </source>
</evidence>
<keyword evidence="6" id="KW-1185">Reference proteome</keyword>
<evidence type="ECO:0000313" key="5">
    <source>
        <dbReference type="EMBL" id="RAK36723.1"/>
    </source>
</evidence>
<dbReference type="InterPro" id="IPR046335">
    <property type="entry name" value="LacI/GalR-like_sensor"/>
</dbReference>
<keyword evidence="1" id="KW-0805">Transcription regulation</keyword>
<dbReference type="GO" id="GO:0003700">
    <property type="term" value="F:DNA-binding transcription factor activity"/>
    <property type="evidence" value="ECO:0007669"/>
    <property type="project" value="TreeGrafter"/>
</dbReference>
<dbReference type="Pfam" id="PF13377">
    <property type="entry name" value="Peripla_BP_3"/>
    <property type="match status" value="1"/>
</dbReference>
<dbReference type="Gene3D" id="3.40.50.2300">
    <property type="match status" value="2"/>
</dbReference>
<comment type="caution">
    <text evidence="5">The sequence shown here is derived from an EMBL/GenBank/DDBJ whole genome shotgun (WGS) entry which is preliminary data.</text>
</comment>
<keyword evidence="2 5" id="KW-0238">DNA-binding</keyword>
<accession>A0A327ZBA4</accession>
<dbReference type="InterPro" id="IPR028082">
    <property type="entry name" value="Peripla_BP_I"/>
</dbReference>
<dbReference type="PANTHER" id="PTHR30146">
    <property type="entry name" value="LACI-RELATED TRANSCRIPTIONAL REPRESSOR"/>
    <property type="match status" value="1"/>
</dbReference>
<dbReference type="AlphaFoldDB" id="A0A327ZBA4"/>
<dbReference type="OrthoDB" id="1938857at2"/>
<keyword evidence="3" id="KW-0804">Transcription</keyword>
<evidence type="ECO:0000256" key="2">
    <source>
        <dbReference type="ARBA" id="ARBA00023125"/>
    </source>
</evidence>
<feature type="domain" description="Transcriptional regulator LacI/GalR-like sensor" evidence="4">
    <location>
        <begin position="115"/>
        <end position="269"/>
    </location>
</feature>
<dbReference type="Proteomes" id="UP000249341">
    <property type="component" value="Unassembled WGS sequence"/>
</dbReference>
<evidence type="ECO:0000256" key="1">
    <source>
        <dbReference type="ARBA" id="ARBA00023015"/>
    </source>
</evidence>
<dbReference type="EMBL" id="QLMJ01000008">
    <property type="protein sequence ID" value="RAK36723.1"/>
    <property type="molecule type" value="Genomic_DNA"/>
</dbReference>
<organism evidence="5 6">
    <name type="scientific">Actinoplanes lutulentus</name>
    <dbReference type="NCBI Taxonomy" id="1287878"/>
    <lineage>
        <taxon>Bacteria</taxon>
        <taxon>Bacillati</taxon>
        <taxon>Actinomycetota</taxon>
        <taxon>Actinomycetes</taxon>
        <taxon>Micromonosporales</taxon>
        <taxon>Micromonosporaceae</taxon>
        <taxon>Actinoplanes</taxon>
    </lineage>
</organism>
<protein>
    <submittedName>
        <fullName evidence="5">DNA-binding LacI/PurR family transcriptional regulator</fullName>
    </submittedName>
</protein>
<dbReference type="RefSeq" id="WP_111650513.1">
    <property type="nucleotide sequence ID" value="NZ_QLMJ01000008.1"/>
</dbReference>
<sequence length="274" mass="27837">MSGLVGLVLAGGAADQVGVEPFFMELIAGMEEALGPHGTSVLLLVVPDREAELAAYDRWAAGRTVSAVVVVNLVHRDVRPGHLAALGLPAVLAGRGDALFSRVITDDAAAMAAAIDALIALGHRDIGRVSGPTTLIHTAERSAAMSAAAGVRVTEVEGDYSSESGVRGIRALLAADPRPTAVIFDNDVMAVAAEQELARAGIPVPAAMSLLACDDSPLCELATPPLSALSKNVHEHGLILGEAILAALGGAAPQDRAGPAVRIQLRESTGPAPA</sequence>
<proteinExistence type="predicted"/>
<gene>
    <name evidence="5" type="ORF">B0I29_108313</name>
</gene>
<dbReference type="PANTHER" id="PTHR30146:SF155">
    <property type="entry name" value="ALANINE RACEMASE"/>
    <property type="match status" value="1"/>
</dbReference>
<dbReference type="GO" id="GO:0000976">
    <property type="term" value="F:transcription cis-regulatory region binding"/>
    <property type="evidence" value="ECO:0007669"/>
    <property type="project" value="TreeGrafter"/>
</dbReference>
<name>A0A327ZBA4_9ACTN</name>